<dbReference type="GO" id="GO:0008610">
    <property type="term" value="P:lipid biosynthetic process"/>
    <property type="evidence" value="ECO:0007669"/>
    <property type="project" value="InterPro"/>
</dbReference>
<sequence>MEALKYQDIETIILVAFALFFFVMERLAPKHATLDAKAHLKTDILAFVFLAISVNFSRFVVPFFYDSIGFKTLGLLEATLTWPFFLKLIGAHLISDFMLYWIHRFMHKGGFLWRTHQWHHSAEALYWFSGFRTSFMHAFIYAFPQVLVGFYIFKFTPLELGIGFGVGAVSNLFTHSNLALPKWMPLHWVFVTPDFHHPHHSQMGTQNKNFGNVFTFWDRLFGSYVDPKKIRPDFKYGLKEKPKNWRMMIGL</sequence>
<evidence type="ECO:0000256" key="7">
    <source>
        <dbReference type="SAM" id="Phobius"/>
    </source>
</evidence>
<keyword evidence="6 7" id="KW-0472">Membrane</keyword>
<dbReference type="PANTHER" id="PTHR21624">
    <property type="entry name" value="STEROL DESATURASE-RELATED PROTEIN"/>
    <property type="match status" value="1"/>
</dbReference>
<protein>
    <submittedName>
        <fullName evidence="9">Sterol desaturase family protein</fullName>
        <ecNumber evidence="9">1.-.-.-</ecNumber>
    </submittedName>
</protein>
<name>A0AAX4HNJ9_9BACT</name>
<keyword evidence="5" id="KW-0443">Lipid metabolism</keyword>
<dbReference type="InterPro" id="IPR051689">
    <property type="entry name" value="Sterol_desaturase/TMEM195"/>
</dbReference>
<evidence type="ECO:0000313" key="9">
    <source>
        <dbReference type="EMBL" id="WPU64811.1"/>
    </source>
</evidence>
<dbReference type="GO" id="GO:0016020">
    <property type="term" value="C:membrane"/>
    <property type="evidence" value="ECO:0007669"/>
    <property type="project" value="GOC"/>
</dbReference>
<feature type="domain" description="Fatty acid hydroxylase" evidence="8">
    <location>
        <begin position="91"/>
        <end position="223"/>
    </location>
</feature>
<dbReference type="GO" id="GO:0050479">
    <property type="term" value="F:glyceryl-ether monooxygenase activity"/>
    <property type="evidence" value="ECO:0007669"/>
    <property type="project" value="TreeGrafter"/>
</dbReference>
<reference evidence="9 10" key="1">
    <citation type="submission" date="2023-11" db="EMBL/GenBank/DDBJ databases">
        <title>Peredibacter starrii A3.12.</title>
        <authorList>
            <person name="Mitchell R.J."/>
        </authorList>
    </citation>
    <scope>NUCLEOTIDE SEQUENCE [LARGE SCALE GENOMIC DNA]</scope>
    <source>
        <strain evidence="9 10">A3.12</strain>
    </source>
</reference>
<feature type="transmembrane region" description="Helical" evidence="7">
    <location>
        <begin position="84"/>
        <end position="103"/>
    </location>
</feature>
<dbReference type="AlphaFoldDB" id="A0AAX4HNJ9"/>
<dbReference type="GO" id="GO:0012505">
    <property type="term" value="C:endomembrane system"/>
    <property type="evidence" value="ECO:0007669"/>
    <property type="project" value="UniProtKB-SubCell"/>
</dbReference>
<keyword evidence="3 7" id="KW-1133">Transmembrane helix</keyword>
<dbReference type="GO" id="GO:0005506">
    <property type="term" value="F:iron ion binding"/>
    <property type="evidence" value="ECO:0007669"/>
    <property type="project" value="InterPro"/>
</dbReference>
<evidence type="ECO:0000256" key="3">
    <source>
        <dbReference type="ARBA" id="ARBA00022989"/>
    </source>
</evidence>
<evidence type="ECO:0000256" key="1">
    <source>
        <dbReference type="ARBA" id="ARBA00004127"/>
    </source>
</evidence>
<comment type="subcellular location">
    <subcellularLocation>
        <location evidence="1">Endomembrane system</location>
        <topology evidence="1">Multi-pass membrane protein</topology>
    </subcellularLocation>
</comment>
<dbReference type="Proteomes" id="UP001324634">
    <property type="component" value="Chromosome"/>
</dbReference>
<evidence type="ECO:0000256" key="5">
    <source>
        <dbReference type="ARBA" id="ARBA00023098"/>
    </source>
</evidence>
<keyword evidence="4 9" id="KW-0560">Oxidoreductase</keyword>
<keyword evidence="10" id="KW-1185">Reference proteome</keyword>
<proteinExistence type="predicted"/>
<dbReference type="GO" id="GO:0006643">
    <property type="term" value="P:membrane lipid metabolic process"/>
    <property type="evidence" value="ECO:0007669"/>
    <property type="project" value="TreeGrafter"/>
</dbReference>
<feature type="transmembrane region" description="Helical" evidence="7">
    <location>
        <begin position="44"/>
        <end position="64"/>
    </location>
</feature>
<dbReference type="RefSeq" id="WP_321394330.1">
    <property type="nucleotide sequence ID" value="NZ_CP139487.1"/>
</dbReference>
<dbReference type="Pfam" id="PF04116">
    <property type="entry name" value="FA_hydroxylase"/>
    <property type="match status" value="1"/>
</dbReference>
<dbReference type="PANTHER" id="PTHR21624:SF1">
    <property type="entry name" value="ALKYLGLYCEROL MONOOXYGENASE"/>
    <property type="match status" value="1"/>
</dbReference>
<evidence type="ECO:0000256" key="6">
    <source>
        <dbReference type="ARBA" id="ARBA00023136"/>
    </source>
</evidence>
<dbReference type="EMBL" id="CP139487">
    <property type="protein sequence ID" value="WPU64811.1"/>
    <property type="molecule type" value="Genomic_DNA"/>
</dbReference>
<evidence type="ECO:0000256" key="4">
    <source>
        <dbReference type="ARBA" id="ARBA00023002"/>
    </source>
</evidence>
<accession>A0AAX4HNJ9</accession>
<evidence type="ECO:0000313" key="10">
    <source>
        <dbReference type="Proteomes" id="UP001324634"/>
    </source>
</evidence>
<gene>
    <name evidence="9" type="ORF">SOO65_19130</name>
</gene>
<feature type="transmembrane region" description="Helical" evidence="7">
    <location>
        <begin position="6"/>
        <end position="24"/>
    </location>
</feature>
<dbReference type="KEGG" id="psti:SOO65_19130"/>
<dbReference type="EC" id="1.-.-.-" evidence="9"/>
<organism evidence="9 10">
    <name type="scientific">Peredibacter starrii</name>
    <dbReference type="NCBI Taxonomy" id="28202"/>
    <lineage>
        <taxon>Bacteria</taxon>
        <taxon>Pseudomonadati</taxon>
        <taxon>Bdellovibrionota</taxon>
        <taxon>Bacteriovoracia</taxon>
        <taxon>Bacteriovoracales</taxon>
        <taxon>Bacteriovoracaceae</taxon>
        <taxon>Peredibacter</taxon>
    </lineage>
</organism>
<keyword evidence="2 7" id="KW-0812">Transmembrane</keyword>
<evidence type="ECO:0000259" key="8">
    <source>
        <dbReference type="Pfam" id="PF04116"/>
    </source>
</evidence>
<dbReference type="InterPro" id="IPR006694">
    <property type="entry name" value="Fatty_acid_hydroxylase"/>
</dbReference>
<evidence type="ECO:0000256" key="2">
    <source>
        <dbReference type="ARBA" id="ARBA00022692"/>
    </source>
</evidence>